<evidence type="ECO:0000256" key="2">
    <source>
        <dbReference type="ARBA" id="ARBA00005262"/>
    </source>
</evidence>
<dbReference type="PIRSF" id="PIRSF004810">
    <property type="entry name" value="ChrA"/>
    <property type="match status" value="1"/>
</dbReference>
<dbReference type="AlphaFoldDB" id="A0A167PF93"/>
<evidence type="ECO:0000256" key="3">
    <source>
        <dbReference type="ARBA" id="ARBA00022475"/>
    </source>
</evidence>
<dbReference type="GO" id="GO:0005886">
    <property type="term" value="C:plasma membrane"/>
    <property type="evidence" value="ECO:0007669"/>
    <property type="project" value="UniProtKB-SubCell"/>
</dbReference>
<evidence type="ECO:0000256" key="6">
    <source>
        <dbReference type="ARBA" id="ARBA00023136"/>
    </source>
</evidence>
<comment type="subcellular location">
    <subcellularLocation>
        <location evidence="1">Cell membrane</location>
        <topology evidence="1">Multi-pass membrane protein</topology>
    </subcellularLocation>
</comment>
<reference evidence="9 10" key="1">
    <citation type="journal article" date="2016" name="Mol. Biol. Evol.">
        <title>Comparative Genomics of Early-Diverging Mushroom-Forming Fungi Provides Insights into the Origins of Lignocellulose Decay Capabilities.</title>
        <authorList>
            <person name="Nagy L.G."/>
            <person name="Riley R."/>
            <person name="Tritt A."/>
            <person name="Adam C."/>
            <person name="Daum C."/>
            <person name="Floudas D."/>
            <person name="Sun H."/>
            <person name="Yadav J.S."/>
            <person name="Pangilinan J."/>
            <person name="Larsson K.H."/>
            <person name="Matsuura K."/>
            <person name="Barry K."/>
            <person name="Labutti K."/>
            <person name="Kuo R."/>
            <person name="Ohm R.A."/>
            <person name="Bhattacharya S.S."/>
            <person name="Shirouzu T."/>
            <person name="Yoshinaga Y."/>
            <person name="Martin F.M."/>
            <person name="Grigoriev I.V."/>
            <person name="Hibbett D.S."/>
        </authorList>
    </citation>
    <scope>NUCLEOTIDE SEQUENCE [LARGE SCALE GENOMIC DNA]</scope>
    <source>
        <strain evidence="9 10">TUFC12733</strain>
    </source>
</reference>
<keyword evidence="6 8" id="KW-0472">Membrane</keyword>
<dbReference type="GO" id="GO:0015109">
    <property type="term" value="F:chromate transmembrane transporter activity"/>
    <property type="evidence" value="ECO:0007669"/>
    <property type="project" value="InterPro"/>
</dbReference>
<dbReference type="Proteomes" id="UP000076738">
    <property type="component" value="Unassembled WGS sequence"/>
</dbReference>
<feature type="transmembrane region" description="Helical" evidence="8">
    <location>
        <begin position="442"/>
        <end position="459"/>
    </location>
</feature>
<evidence type="ECO:0000256" key="4">
    <source>
        <dbReference type="ARBA" id="ARBA00022692"/>
    </source>
</evidence>
<feature type="transmembrane region" description="Helical" evidence="8">
    <location>
        <begin position="464"/>
        <end position="481"/>
    </location>
</feature>
<dbReference type="InterPro" id="IPR003370">
    <property type="entry name" value="Chromate_transpt"/>
</dbReference>
<evidence type="ECO:0000313" key="10">
    <source>
        <dbReference type="Proteomes" id="UP000076738"/>
    </source>
</evidence>
<dbReference type="InterPro" id="IPR014047">
    <property type="entry name" value="Chr_Tranpt_l_chain"/>
</dbReference>
<feature type="transmembrane region" description="Helical" evidence="8">
    <location>
        <begin position="76"/>
        <end position="101"/>
    </location>
</feature>
<organism evidence="9 10">
    <name type="scientific">Calocera viscosa (strain TUFC12733)</name>
    <dbReference type="NCBI Taxonomy" id="1330018"/>
    <lineage>
        <taxon>Eukaryota</taxon>
        <taxon>Fungi</taxon>
        <taxon>Dikarya</taxon>
        <taxon>Basidiomycota</taxon>
        <taxon>Agaricomycotina</taxon>
        <taxon>Dacrymycetes</taxon>
        <taxon>Dacrymycetales</taxon>
        <taxon>Dacrymycetaceae</taxon>
        <taxon>Calocera</taxon>
    </lineage>
</organism>
<dbReference type="EMBL" id="KV417274">
    <property type="protein sequence ID" value="KZO98732.1"/>
    <property type="molecule type" value="Genomic_DNA"/>
</dbReference>
<feature type="transmembrane region" description="Helical" evidence="8">
    <location>
        <begin position="145"/>
        <end position="166"/>
    </location>
</feature>
<evidence type="ECO:0000256" key="1">
    <source>
        <dbReference type="ARBA" id="ARBA00004651"/>
    </source>
</evidence>
<feature type="transmembrane region" description="Helical" evidence="8">
    <location>
        <begin position="304"/>
        <end position="324"/>
    </location>
</feature>
<feature type="compositionally biased region" description="Basic and acidic residues" evidence="7">
    <location>
        <begin position="234"/>
        <end position="259"/>
    </location>
</feature>
<dbReference type="OrthoDB" id="2160638at2759"/>
<evidence type="ECO:0008006" key="11">
    <source>
        <dbReference type="Google" id="ProtNLM"/>
    </source>
</evidence>
<feature type="transmembrane region" description="Helical" evidence="8">
    <location>
        <begin position="405"/>
        <end position="422"/>
    </location>
</feature>
<comment type="similarity">
    <text evidence="2">Belongs to the chromate ion transporter (CHR) (TC 2.A.51) family.</text>
</comment>
<feature type="transmembrane region" description="Helical" evidence="8">
    <location>
        <begin position="272"/>
        <end position="292"/>
    </location>
</feature>
<evidence type="ECO:0000256" key="7">
    <source>
        <dbReference type="SAM" id="MobiDB-lite"/>
    </source>
</evidence>
<keyword evidence="5 8" id="KW-1133">Transmembrane helix</keyword>
<feature type="transmembrane region" description="Helical" evidence="8">
    <location>
        <begin position="113"/>
        <end position="133"/>
    </location>
</feature>
<evidence type="ECO:0000256" key="5">
    <source>
        <dbReference type="ARBA" id="ARBA00022989"/>
    </source>
</evidence>
<evidence type="ECO:0000313" key="9">
    <source>
        <dbReference type="EMBL" id="KZO98732.1"/>
    </source>
</evidence>
<dbReference type="PANTHER" id="PTHR33567">
    <property type="entry name" value="CHROMATE ION TRANSPORTER (EUROFUNG)"/>
    <property type="match status" value="1"/>
</dbReference>
<keyword evidence="4 8" id="KW-0812">Transmembrane</keyword>
<feature type="transmembrane region" description="Helical" evidence="8">
    <location>
        <begin position="15"/>
        <end position="37"/>
    </location>
</feature>
<name>A0A167PF93_CALVF</name>
<accession>A0A167PF93</accession>
<proteinExistence type="inferred from homology"/>
<dbReference type="Pfam" id="PF02417">
    <property type="entry name" value="Chromate_transp"/>
    <property type="match status" value="2"/>
</dbReference>
<protein>
    <recommendedName>
        <fullName evidence="11">Chromate transporter</fullName>
    </recommendedName>
</protein>
<keyword evidence="10" id="KW-1185">Reference proteome</keyword>
<keyword evidence="3" id="KW-1003">Cell membrane</keyword>
<feature type="transmembrane region" description="Helical" evidence="8">
    <location>
        <begin position="369"/>
        <end position="393"/>
    </location>
</feature>
<evidence type="ECO:0000256" key="8">
    <source>
        <dbReference type="SAM" id="Phobius"/>
    </source>
</evidence>
<feature type="region of interest" description="Disordered" evidence="7">
    <location>
        <begin position="199"/>
        <end position="259"/>
    </location>
</feature>
<gene>
    <name evidence="9" type="ORF">CALVIDRAFT_548810</name>
</gene>
<dbReference type="PANTHER" id="PTHR33567:SF3">
    <property type="entry name" value="CHROMATE ION TRANSPORTER (EUROFUNG)"/>
    <property type="match status" value="1"/>
</dbReference>
<dbReference type="STRING" id="1330018.A0A167PF93"/>
<sequence length="485" mass="51732">MSTLLRGLTETTRRYALLGFTSFGGPNVHFLILHALFITRFHWIDESEFADLLAIGTASPGPASTSMAYSIALLRWGVVCATWAVTLWILPGAVGMFGLAMGVRQIAESLPDVVYRLLTGINAAAVGLIFESAYNLSPKTITDKVTLLITFFSAAVSTIYSSQWLFPVIMVSGGAVTLIWDRLGLSRAWTRMLASFKPRPRQPLPSSTAPETVEMGPIGGSELSAAHGQSARTTGHDVPPEQSQSKDEPEGLSREEPVEAHSNHVPSIKVGILWLALFFSGFITTLLTSALIPDAPLALHLLRTFLLAGTIIFGGGPVVIPLLAEYVVTPGWVSSRDFLLGLAVQQGLPGPNFNFAVYLGALTLGSNPFAGALLAGLGIFLPGLAIRTGILPFWSLLRRRPSIRAVLRGVAPAAVGLIWSALFRLSQIAVVNGDGSQSITQAPYYVVVAAASFVVCEWFKWPPFVGVIAGAVAGVLDWWVGGMPA</sequence>